<dbReference type="InterPro" id="IPR027417">
    <property type="entry name" value="P-loop_NTPase"/>
</dbReference>
<keyword evidence="6" id="KW-1185">Reference proteome</keyword>
<dbReference type="Proteomes" id="UP000501253">
    <property type="component" value="Chromosome"/>
</dbReference>
<dbReference type="GO" id="GO:0016887">
    <property type="term" value="F:ATP hydrolysis activity"/>
    <property type="evidence" value="ECO:0007669"/>
    <property type="project" value="InterPro"/>
</dbReference>
<dbReference type="EMBL" id="CP042909">
    <property type="protein sequence ID" value="QJA05695.1"/>
    <property type="molecule type" value="Genomic_DNA"/>
</dbReference>
<gene>
    <name evidence="5" type="ORF">FVE67_02285</name>
</gene>
<dbReference type="Gene3D" id="3.40.50.300">
    <property type="entry name" value="P-loop containing nucleotide triphosphate hydrolases"/>
    <property type="match status" value="1"/>
</dbReference>
<evidence type="ECO:0000256" key="1">
    <source>
        <dbReference type="ARBA" id="ARBA00022448"/>
    </source>
</evidence>
<dbReference type="SMART" id="SM00382">
    <property type="entry name" value="AAA"/>
    <property type="match status" value="1"/>
</dbReference>
<dbReference type="GO" id="GO:0005886">
    <property type="term" value="C:plasma membrane"/>
    <property type="evidence" value="ECO:0007669"/>
    <property type="project" value="TreeGrafter"/>
</dbReference>
<evidence type="ECO:0000313" key="6">
    <source>
        <dbReference type="Proteomes" id="UP000501253"/>
    </source>
</evidence>
<name>A0A6H1WR51_9BACT</name>
<dbReference type="PANTHER" id="PTHR45772">
    <property type="entry name" value="CONSERVED COMPONENT OF ABC TRANSPORTER FOR NATURAL AMINO ACIDS-RELATED"/>
    <property type="match status" value="1"/>
</dbReference>
<dbReference type="FunFam" id="3.40.50.300:FF:000421">
    <property type="entry name" value="Branched-chain amino acid ABC transporter ATP-binding protein"/>
    <property type="match status" value="1"/>
</dbReference>
<evidence type="ECO:0000256" key="2">
    <source>
        <dbReference type="ARBA" id="ARBA00022741"/>
    </source>
</evidence>
<keyword evidence="1" id="KW-0813">Transport</keyword>
<dbReference type="InterPro" id="IPR051120">
    <property type="entry name" value="ABC_AA/LPS_Transport"/>
</dbReference>
<keyword evidence="2" id="KW-0547">Nucleotide-binding</keyword>
<evidence type="ECO:0000256" key="3">
    <source>
        <dbReference type="ARBA" id="ARBA00022840"/>
    </source>
</evidence>
<keyword evidence="3 5" id="KW-0067">ATP-binding</keyword>
<sequence length="255" mass="28361">MGRILEVRNLSKRFGALWAVRDLSFSVERGSLTALIGPNGSGKSTTFNLICGFLSPDQGEVLFEGHPLSALPPENIARLGIARTFQTPQIFGHLSVLENVLLAIYQRRRPGLWASLARTPGFFREEKRAREEAFGYLEKCSLAEEARKSARDLPLGKLRYLELARALALRPKLLLLDEVASGLSPREKEDLAATLKGLPAEGITLFWVEHDLHLLMGLAERVIVLHQGTKIAEGDPHAIQRHPEVIRVYLGEELC</sequence>
<dbReference type="PROSITE" id="PS50893">
    <property type="entry name" value="ABC_TRANSPORTER_2"/>
    <property type="match status" value="1"/>
</dbReference>
<dbReference type="KEGG" id="tmai:FVE67_02285"/>
<accession>A0A6H1WR51</accession>
<dbReference type="Pfam" id="PF00005">
    <property type="entry name" value="ABC_tran"/>
    <property type="match status" value="1"/>
</dbReference>
<dbReference type="RefSeq" id="WP_168720312.1">
    <property type="nucleotide sequence ID" value="NZ_CP042909.1"/>
</dbReference>
<organism evidence="5 6">
    <name type="scientific">Thermosulfurimonas marina</name>
    <dbReference type="NCBI Taxonomy" id="2047767"/>
    <lineage>
        <taxon>Bacteria</taxon>
        <taxon>Pseudomonadati</taxon>
        <taxon>Thermodesulfobacteriota</taxon>
        <taxon>Thermodesulfobacteria</taxon>
        <taxon>Thermodesulfobacteriales</taxon>
        <taxon>Thermodesulfobacteriaceae</taxon>
        <taxon>Thermosulfurimonas</taxon>
    </lineage>
</organism>
<dbReference type="GO" id="GO:0005524">
    <property type="term" value="F:ATP binding"/>
    <property type="evidence" value="ECO:0007669"/>
    <property type="project" value="UniProtKB-KW"/>
</dbReference>
<dbReference type="InterPro" id="IPR003439">
    <property type="entry name" value="ABC_transporter-like_ATP-bd"/>
</dbReference>
<dbReference type="CDD" id="cd03219">
    <property type="entry name" value="ABC_Mj1267_LivG_branched"/>
    <property type="match status" value="1"/>
</dbReference>
<reference evidence="5 6" key="1">
    <citation type="submission" date="2019-08" db="EMBL/GenBank/DDBJ databases">
        <title>Complete genome sequence of Thermosulfurimonas marina SU872T, an anaerobic thermophilic chemolithoautotrophic bacterium isolated from a shallow marine hydrothermal vent.</title>
        <authorList>
            <person name="Allioux M."/>
            <person name="Jebbar M."/>
            <person name="Slobodkina G."/>
            <person name="Slobodkin A."/>
            <person name="Moalic Y."/>
            <person name="Frolova A."/>
            <person name="Shao Z."/>
            <person name="Alain K."/>
        </authorList>
    </citation>
    <scope>NUCLEOTIDE SEQUENCE [LARGE SCALE GENOMIC DNA]</scope>
    <source>
        <strain evidence="5 6">SU872</strain>
    </source>
</reference>
<dbReference type="Pfam" id="PF12399">
    <property type="entry name" value="BCA_ABC_TP_C"/>
    <property type="match status" value="1"/>
</dbReference>
<dbReference type="AlphaFoldDB" id="A0A6H1WR51"/>
<protein>
    <submittedName>
        <fullName evidence="5">ABC transporter ATP-binding protein</fullName>
    </submittedName>
</protein>
<dbReference type="PANTHER" id="PTHR45772:SF9">
    <property type="entry name" value="CONSERVED COMPONENT OF ABC TRANSPORTER FOR NATURAL AMINO ACIDS"/>
    <property type="match status" value="1"/>
</dbReference>
<feature type="domain" description="ABC transporter" evidence="4">
    <location>
        <begin position="5"/>
        <end position="252"/>
    </location>
</feature>
<proteinExistence type="predicted"/>
<evidence type="ECO:0000259" key="4">
    <source>
        <dbReference type="PROSITE" id="PS50893"/>
    </source>
</evidence>
<dbReference type="SUPFAM" id="SSF52540">
    <property type="entry name" value="P-loop containing nucleoside triphosphate hydrolases"/>
    <property type="match status" value="1"/>
</dbReference>
<evidence type="ECO:0000313" key="5">
    <source>
        <dbReference type="EMBL" id="QJA05695.1"/>
    </source>
</evidence>
<dbReference type="InterPro" id="IPR003593">
    <property type="entry name" value="AAA+_ATPase"/>
</dbReference>
<dbReference type="InterPro" id="IPR032823">
    <property type="entry name" value="BCA_ABC_TP_C"/>
</dbReference>